<evidence type="ECO:0000313" key="7">
    <source>
        <dbReference type="EMBL" id="MBC8336482.1"/>
    </source>
</evidence>
<evidence type="ECO:0000259" key="6">
    <source>
        <dbReference type="PROSITE" id="PS50850"/>
    </source>
</evidence>
<proteinExistence type="predicted"/>
<feature type="transmembrane region" description="Helical" evidence="5">
    <location>
        <begin position="27"/>
        <end position="53"/>
    </location>
</feature>
<sequence>MTILFNAIFSSIALGHTFVDLLGSQRAVIFTFIGAQLGISNTALGGLSMAYVWTQAFSQPFFGWLSDRRGARWLAAGGVLWMAIFFSLALILPGYYSLGSMIISSLGSAAFHPAGAAEATKIGEIHFSGRETTAASYFFLFGQAAYAFGPMIGGPLLDRFGLTGLLMLSLLGIPIALNSAYRLRSLVNHQPKEMAANKKPSIRLIVGKSFIITLATTIAFQAWVQQTMNTFIPKYLSDLGQTATVYGIITGLYMVGGAMGNVAGGMLADRYGKRNVITTALLLATLPLFTISRIGWTPWLYAVVPLAGALNGSVHPILVVLAQKTIQGGRGLASGLVLGFKFAAGALGMFISGILADFFGFSFIFALTAVLALSAALIIRTLKTTE</sequence>
<dbReference type="Proteomes" id="UP000614469">
    <property type="component" value="Unassembled WGS sequence"/>
</dbReference>
<comment type="subcellular location">
    <subcellularLocation>
        <location evidence="1">Cell membrane</location>
        <topology evidence="1">Multi-pass membrane protein</topology>
    </subcellularLocation>
</comment>
<feature type="transmembrane region" description="Helical" evidence="5">
    <location>
        <begin position="302"/>
        <end position="321"/>
    </location>
</feature>
<comment type="caution">
    <text evidence="7">The sequence shown here is derived from an EMBL/GenBank/DDBJ whole genome shotgun (WGS) entry which is preliminary data.</text>
</comment>
<dbReference type="PANTHER" id="PTHR43129">
    <property type="entry name" value="FOSMIDOMYCIN RESISTANCE PROTEIN"/>
    <property type="match status" value="1"/>
</dbReference>
<keyword evidence="2 5" id="KW-0812">Transmembrane</keyword>
<dbReference type="PANTHER" id="PTHR43129:SF1">
    <property type="entry name" value="FOSMIDOMYCIN RESISTANCE PROTEIN"/>
    <property type="match status" value="1"/>
</dbReference>
<name>A0A8J6NMF0_9CHLR</name>
<dbReference type="GO" id="GO:0005886">
    <property type="term" value="C:plasma membrane"/>
    <property type="evidence" value="ECO:0007669"/>
    <property type="project" value="UniProtKB-SubCell"/>
</dbReference>
<dbReference type="GO" id="GO:0022857">
    <property type="term" value="F:transmembrane transporter activity"/>
    <property type="evidence" value="ECO:0007669"/>
    <property type="project" value="InterPro"/>
</dbReference>
<evidence type="ECO:0000256" key="3">
    <source>
        <dbReference type="ARBA" id="ARBA00022989"/>
    </source>
</evidence>
<feature type="domain" description="Major facilitator superfamily (MFS) profile" evidence="6">
    <location>
        <begin position="201"/>
        <end position="386"/>
    </location>
</feature>
<dbReference type="SUPFAM" id="SSF103473">
    <property type="entry name" value="MFS general substrate transporter"/>
    <property type="match status" value="1"/>
</dbReference>
<evidence type="ECO:0000256" key="4">
    <source>
        <dbReference type="ARBA" id="ARBA00023136"/>
    </source>
</evidence>
<dbReference type="EMBL" id="JACNJN010000165">
    <property type="protein sequence ID" value="MBC8336482.1"/>
    <property type="molecule type" value="Genomic_DNA"/>
</dbReference>
<evidence type="ECO:0000256" key="2">
    <source>
        <dbReference type="ARBA" id="ARBA00022692"/>
    </source>
</evidence>
<feature type="transmembrane region" description="Helical" evidence="5">
    <location>
        <begin position="276"/>
        <end position="296"/>
    </location>
</feature>
<keyword evidence="4 5" id="KW-0472">Membrane</keyword>
<dbReference type="InterPro" id="IPR020846">
    <property type="entry name" value="MFS_dom"/>
</dbReference>
<dbReference type="AlphaFoldDB" id="A0A8J6NMF0"/>
<feature type="transmembrane region" description="Helical" evidence="5">
    <location>
        <begin position="358"/>
        <end position="379"/>
    </location>
</feature>
<dbReference type="Pfam" id="PF07690">
    <property type="entry name" value="MFS_1"/>
    <property type="match status" value="1"/>
</dbReference>
<evidence type="ECO:0000256" key="5">
    <source>
        <dbReference type="SAM" id="Phobius"/>
    </source>
</evidence>
<organism evidence="7 8">
    <name type="scientific">Candidatus Desulfolinea nitratireducens</name>
    <dbReference type="NCBI Taxonomy" id="2841698"/>
    <lineage>
        <taxon>Bacteria</taxon>
        <taxon>Bacillati</taxon>
        <taxon>Chloroflexota</taxon>
        <taxon>Anaerolineae</taxon>
        <taxon>Anaerolineales</taxon>
        <taxon>Anaerolineales incertae sedis</taxon>
        <taxon>Candidatus Desulfolinea</taxon>
    </lineage>
</organism>
<keyword evidence="3 5" id="KW-1133">Transmembrane helix</keyword>
<accession>A0A8J6NMF0</accession>
<protein>
    <submittedName>
        <fullName evidence="7">MFS transporter</fullName>
    </submittedName>
</protein>
<evidence type="ECO:0000256" key="1">
    <source>
        <dbReference type="ARBA" id="ARBA00004651"/>
    </source>
</evidence>
<dbReference type="Gene3D" id="1.20.1250.20">
    <property type="entry name" value="MFS general substrate transporter like domains"/>
    <property type="match status" value="2"/>
</dbReference>
<evidence type="ECO:0000313" key="8">
    <source>
        <dbReference type="Proteomes" id="UP000614469"/>
    </source>
</evidence>
<dbReference type="InterPro" id="IPR036259">
    <property type="entry name" value="MFS_trans_sf"/>
</dbReference>
<feature type="transmembrane region" description="Helical" evidence="5">
    <location>
        <begin position="73"/>
        <end position="96"/>
    </location>
</feature>
<feature type="transmembrane region" description="Helical" evidence="5">
    <location>
        <begin position="160"/>
        <end position="181"/>
    </location>
</feature>
<reference evidence="7 8" key="1">
    <citation type="submission" date="2020-08" db="EMBL/GenBank/DDBJ databases">
        <title>Bridging the membrane lipid divide: bacteria of the FCB group superphylum have the potential to synthesize archaeal ether lipids.</title>
        <authorList>
            <person name="Villanueva L."/>
            <person name="Von Meijenfeldt F.A.B."/>
            <person name="Westbye A.B."/>
            <person name="Yadav S."/>
            <person name="Hopmans E.C."/>
            <person name="Dutilh B.E."/>
            <person name="Sinninghe Damste J.S."/>
        </authorList>
    </citation>
    <scope>NUCLEOTIDE SEQUENCE [LARGE SCALE GENOMIC DNA]</scope>
    <source>
        <strain evidence="7">NIOZ-UU36</strain>
    </source>
</reference>
<feature type="transmembrane region" description="Helical" evidence="5">
    <location>
        <begin position="243"/>
        <end position="264"/>
    </location>
</feature>
<dbReference type="PROSITE" id="PS50850">
    <property type="entry name" value="MFS"/>
    <property type="match status" value="1"/>
</dbReference>
<dbReference type="InterPro" id="IPR011701">
    <property type="entry name" value="MFS"/>
</dbReference>
<feature type="transmembrane region" description="Helical" evidence="5">
    <location>
        <begin position="333"/>
        <end position="352"/>
    </location>
</feature>
<dbReference type="CDD" id="cd17478">
    <property type="entry name" value="MFS_FsR"/>
    <property type="match status" value="1"/>
</dbReference>
<feature type="transmembrane region" description="Helical" evidence="5">
    <location>
        <begin position="202"/>
        <end position="223"/>
    </location>
</feature>
<gene>
    <name evidence="7" type="ORF">H8E29_14550</name>
</gene>